<evidence type="ECO:0000256" key="5">
    <source>
        <dbReference type="ARBA" id="ARBA00022692"/>
    </source>
</evidence>
<feature type="transmembrane region" description="Helical" evidence="8">
    <location>
        <begin position="5"/>
        <end position="21"/>
    </location>
</feature>
<comment type="subcellular location">
    <subcellularLocation>
        <location evidence="1">Cell membrane</location>
        <topology evidence="1">Multi-pass membrane protein</topology>
    </subcellularLocation>
</comment>
<feature type="transmembrane region" description="Helical" evidence="8">
    <location>
        <begin position="145"/>
        <end position="166"/>
    </location>
</feature>
<comment type="similarity">
    <text evidence="2">Belongs to the MotA family.</text>
</comment>
<comment type="caution">
    <text evidence="10">The sequence shown here is derived from an EMBL/GenBank/DDBJ whole genome shotgun (WGS) entry which is preliminary data.</text>
</comment>
<evidence type="ECO:0000256" key="3">
    <source>
        <dbReference type="ARBA" id="ARBA00022448"/>
    </source>
</evidence>
<dbReference type="PROSITE" id="PS01307">
    <property type="entry name" value="MOTA"/>
    <property type="match status" value="1"/>
</dbReference>
<keyword evidence="6 8" id="KW-1133">Transmembrane helix</keyword>
<dbReference type="PANTHER" id="PTHR30433">
    <property type="entry name" value="CHEMOTAXIS PROTEIN MOTA"/>
    <property type="match status" value="1"/>
</dbReference>
<evidence type="ECO:0000256" key="2">
    <source>
        <dbReference type="ARBA" id="ARBA00008038"/>
    </source>
</evidence>
<keyword evidence="10" id="KW-0282">Flagellum</keyword>
<dbReference type="GO" id="GO:0005886">
    <property type="term" value="C:plasma membrane"/>
    <property type="evidence" value="ECO:0007669"/>
    <property type="project" value="UniProtKB-SubCell"/>
</dbReference>
<gene>
    <name evidence="10" type="ORF">A2519_10220</name>
</gene>
<dbReference type="EMBL" id="MFYX01000064">
    <property type="protein sequence ID" value="OGK05037.1"/>
    <property type="molecule type" value="Genomic_DNA"/>
</dbReference>
<keyword evidence="4" id="KW-1003">Cell membrane</keyword>
<keyword evidence="5 8" id="KW-0812">Transmembrane</keyword>
<feature type="transmembrane region" description="Helical" evidence="8">
    <location>
        <begin position="178"/>
        <end position="203"/>
    </location>
</feature>
<dbReference type="InterPro" id="IPR047055">
    <property type="entry name" value="MotA-like"/>
</dbReference>
<evidence type="ECO:0000259" key="9">
    <source>
        <dbReference type="Pfam" id="PF01618"/>
    </source>
</evidence>
<keyword evidence="7 8" id="KW-0472">Membrane</keyword>
<dbReference type="Pfam" id="PF01618">
    <property type="entry name" value="MotA_ExbB"/>
    <property type="match status" value="1"/>
</dbReference>
<dbReference type="AlphaFoldDB" id="A0A1F7FEW3"/>
<protein>
    <submittedName>
        <fullName evidence="10">Flagellar motor protein MotA</fullName>
    </submittedName>
</protein>
<dbReference type="GO" id="GO:0006935">
    <property type="term" value="P:chemotaxis"/>
    <property type="evidence" value="ECO:0007669"/>
    <property type="project" value="InterPro"/>
</dbReference>
<proteinExistence type="inferred from homology"/>
<reference evidence="10 11" key="1">
    <citation type="journal article" date="2016" name="Nat. Commun.">
        <title>Thousands of microbial genomes shed light on interconnected biogeochemical processes in an aquifer system.</title>
        <authorList>
            <person name="Anantharaman K."/>
            <person name="Brown C.T."/>
            <person name="Hug L.A."/>
            <person name="Sharon I."/>
            <person name="Castelle C.J."/>
            <person name="Probst A.J."/>
            <person name="Thomas B.C."/>
            <person name="Singh A."/>
            <person name="Wilkins M.J."/>
            <person name="Karaoz U."/>
            <person name="Brodie E.L."/>
            <person name="Williams K.H."/>
            <person name="Hubbard S.S."/>
            <person name="Banfield J.F."/>
        </authorList>
    </citation>
    <scope>NUCLEOTIDE SEQUENCE [LARGE SCALE GENOMIC DNA]</scope>
</reference>
<feature type="domain" description="MotA/TolQ/ExbB proton channel" evidence="9">
    <location>
        <begin position="101"/>
        <end position="216"/>
    </location>
</feature>
<sequence length="259" mass="27301">MDITTIFGISLAVGGMIVGILEEGGNLLAYVGVSAFIIIACGTVGAVITSFPLSTLSKAPRLLIIAFTEQKYDITKTINMLVGFSEKARREGILSLEVELTNINDPFLKQGVQLIVDGTEPALVRDILETKITTIEERHHSGAGIFEAAGGFAPTMGIIGTVLGLINVLSNISDAASLAASIALAFIATLYGVFSANVIWIPIGTKLKNKSKKEVLVKSIIVEGVLSIESGDNPRIVAQKLISFLSQSEAKNVNVSSGK</sequence>
<evidence type="ECO:0000256" key="1">
    <source>
        <dbReference type="ARBA" id="ARBA00004651"/>
    </source>
</evidence>
<organism evidence="10 11">
    <name type="scientific">Candidatus Raymondbacteria bacterium RIFOXYD12_FULL_49_13</name>
    <dbReference type="NCBI Taxonomy" id="1817890"/>
    <lineage>
        <taxon>Bacteria</taxon>
        <taxon>Raymondiibacteriota</taxon>
    </lineage>
</organism>
<evidence type="ECO:0000256" key="6">
    <source>
        <dbReference type="ARBA" id="ARBA00022989"/>
    </source>
</evidence>
<evidence type="ECO:0000256" key="7">
    <source>
        <dbReference type="ARBA" id="ARBA00023136"/>
    </source>
</evidence>
<dbReference type="GO" id="GO:0071978">
    <property type="term" value="P:bacterial-type flagellum-dependent swarming motility"/>
    <property type="evidence" value="ECO:0007669"/>
    <property type="project" value="InterPro"/>
</dbReference>
<evidence type="ECO:0000313" key="10">
    <source>
        <dbReference type="EMBL" id="OGK05037.1"/>
    </source>
</evidence>
<name>A0A1F7FEW3_UNCRA</name>
<accession>A0A1F7FEW3</accession>
<evidence type="ECO:0000313" key="11">
    <source>
        <dbReference type="Proteomes" id="UP000179243"/>
    </source>
</evidence>
<feature type="transmembrane region" description="Helical" evidence="8">
    <location>
        <begin position="27"/>
        <end position="53"/>
    </location>
</feature>
<dbReference type="PANTHER" id="PTHR30433:SF3">
    <property type="entry name" value="MOTILITY PROTEIN A"/>
    <property type="match status" value="1"/>
</dbReference>
<keyword evidence="10" id="KW-0969">Cilium</keyword>
<keyword evidence="3" id="KW-0813">Transport</keyword>
<dbReference type="NCBIfam" id="NF006583">
    <property type="entry name" value="PRK09109.1"/>
    <property type="match status" value="1"/>
</dbReference>
<evidence type="ECO:0000256" key="8">
    <source>
        <dbReference type="SAM" id="Phobius"/>
    </source>
</evidence>
<dbReference type="Proteomes" id="UP000179243">
    <property type="component" value="Unassembled WGS sequence"/>
</dbReference>
<dbReference type="InterPro" id="IPR002898">
    <property type="entry name" value="MotA_ExbB_proton_chnl"/>
</dbReference>
<evidence type="ECO:0000256" key="4">
    <source>
        <dbReference type="ARBA" id="ARBA00022475"/>
    </source>
</evidence>
<dbReference type="InterPro" id="IPR000540">
    <property type="entry name" value="Flag_MotA_CS"/>
</dbReference>
<keyword evidence="10" id="KW-0966">Cell projection</keyword>